<sequence length="139" mass="15341">QDDTASSWSKLSSTESPITYGRAMTSLIVPRIVSLLYLDSIRELEEKVRSCYDGPIILRSNEFVEIMVLDGCFVLELFRGVAEGFKKLGYPRNDPVFAMRGSMHSIQEVCCEQGLNLCPEIGSGGGQMLIVLLTSDANN</sequence>
<accession>A0ACC4CBK6</accession>
<protein>
    <submittedName>
        <fullName evidence="1">Uncharacterized protein</fullName>
    </submittedName>
</protein>
<name>A0ACC4CBK6_POPAL</name>
<reference evidence="1 2" key="1">
    <citation type="journal article" date="2024" name="Plant Biotechnol. J.">
        <title>Genome and CRISPR/Cas9 system of a widespread forest tree (Populus alba) in the world.</title>
        <authorList>
            <person name="Liu Y.J."/>
            <person name="Jiang P.F."/>
            <person name="Han X.M."/>
            <person name="Li X.Y."/>
            <person name="Wang H.M."/>
            <person name="Wang Y.J."/>
            <person name="Wang X.X."/>
            <person name="Zeng Q.Y."/>
        </authorList>
    </citation>
    <scope>NUCLEOTIDE SEQUENCE [LARGE SCALE GENOMIC DNA]</scope>
    <source>
        <strain evidence="2">cv. PAL-ZL1</strain>
    </source>
</reference>
<evidence type="ECO:0000313" key="2">
    <source>
        <dbReference type="Proteomes" id="UP000309997"/>
    </source>
</evidence>
<keyword evidence="2" id="KW-1185">Reference proteome</keyword>
<feature type="non-terminal residue" evidence="1">
    <location>
        <position position="1"/>
    </location>
</feature>
<dbReference type="EMBL" id="RCHU02000005">
    <property type="protein sequence ID" value="KAL3592150.1"/>
    <property type="molecule type" value="Genomic_DNA"/>
</dbReference>
<evidence type="ECO:0000313" key="1">
    <source>
        <dbReference type="EMBL" id="KAL3592150.1"/>
    </source>
</evidence>
<proteinExistence type="predicted"/>
<dbReference type="Proteomes" id="UP000309997">
    <property type="component" value="Unassembled WGS sequence"/>
</dbReference>
<comment type="caution">
    <text evidence="1">The sequence shown here is derived from an EMBL/GenBank/DDBJ whole genome shotgun (WGS) entry which is preliminary data.</text>
</comment>
<gene>
    <name evidence="1" type="ORF">D5086_010790</name>
</gene>
<organism evidence="1 2">
    <name type="scientific">Populus alba</name>
    <name type="common">White poplar</name>
    <dbReference type="NCBI Taxonomy" id="43335"/>
    <lineage>
        <taxon>Eukaryota</taxon>
        <taxon>Viridiplantae</taxon>
        <taxon>Streptophyta</taxon>
        <taxon>Embryophyta</taxon>
        <taxon>Tracheophyta</taxon>
        <taxon>Spermatophyta</taxon>
        <taxon>Magnoliopsida</taxon>
        <taxon>eudicotyledons</taxon>
        <taxon>Gunneridae</taxon>
        <taxon>Pentapetalae</taxon>
        <taxon>rosids</taxon>
        <taxon>fabids</taxon>
        <taxon>Malpighiales</taxon>
        <taxon>Salicaceae</taxon>
        <taxon>Saliceae</taxon>
        <taxon>Populus</taxon>
    </lineage>
</organism>